<feature type="region of interest" description="Disordered" evidence="2">
    <location>
        <begin position="368"/>
        <end position="391"/>
    </location>
</feature>
<dbReference type="Gene3D" id="2.20.110.10">
    <property type="entry name" value="Histone H3 K4-specific methyltransferase SET7/9 N-terminal domain"/>
    <property type="match status" value="4"/>
</dbReference>
<evidence type="ECO:0000313" key="5">
    <source>
        <dbReference type="Proteomes" id="UP000002630"/>
    </source>
</evidence>
<feature type="region of interest" description="Disordered" evidence="2">
    <location>
        <begin position="750"/>
        <end position="799"/>
    </location>
</feature>
<accession>D7G3F8</accession>
<dbReference type="eggNOG" id="KOG2127">
    <property type="taxonomic scope" value="Eukaryota"/>
</dbReference>
<dbReference type="Pfam" id="PF03456">
    <property type="entry name" value="uDENN"/>
    <property type="match status" value="1"/>
</dbReference>
<dbReference type="eggNOG" id="KOG0229">
    <property type="taxonomic scope" value="Eukaryota"/>
</dbReference>
<proteinExistence type="predicted"/>
<reference evidence="4 5" key="1">
    <citation type="journal article" date="2010" name="Nature">
        <title>The Ectocarpus genome and the independent evolution of multicellularity in brown algae.</title>
        <authorList>
            <person name="Cock J.M."/>
            <person name="Sterck L."/>
            <person name="Rouze P."/>
            <person name="Scornet D."/>
            <person name="Allen A.E."/>
            <person name="Amoutzias G."/>
            <person name="Anthouard V."/>
            <person name="Artiguenave F."/>
            <person name="Aury J.M."/>
            <person name="Badger J.H."/>
            <person name="Beszteri B."/>
            <person name="Billiau K."/>
            <person name="Bonnet E."/>
            <person name="Bothwell J.H."/>
            <person name="Bowler C."/>
            <person name="Boyen C."/>
            <person name="Brownlee C."/>
            <person name="Carrano C.J."/>
            <person name="Charrier B."/>
            <person name="Cho G.Y."/>
            <person name="Coelho S.M."/>
            <person name="Collen J."/>
            <person name="Corre E."/>
            <person name="Da Silva C."/>
            <person name="Delage L."/>
            <person name="Delaroque N."/>
            <person name="Dittami S.M."/>
            <person name="Doulbeau S."/>
            <person name="Elias M."/>
            <person name="Farnham G."/>
            <person name="Gachon C.M."/>
            <person name="Gschloessl B."/>
            <person name="Heesch S."/>
            <person name="Jabbari K."/>
            <person name="Jubin C."/>
            <person name="Kawai H."/>
            <person name="Kimura K."/>
            <person name="Kloareg B."/>
            <person name="Kupper F.C."/>
            <person name="Lang D."/>
            <person name="Le Bail A."/>
            <person name="Leblanc C."/>
            <person name="Lerouge P."/>
            <person name="Lohr M."/>
            <person name="Lopez P.J."/>
            <person name="Martens C."/>
            <person name="Maumus F."/>
            <person name="Michel G."/>
            <person name="Miranda-Saavedra D."/>
            <person name="Morales J."/>
            <person name="Moreau H."/>
            <person name="Motomura T."/>
            <person name="Nagasato C."/>
            <person name="Napoli C.A."/>
            <person name="Nelson D.R."/>
            <person name="Nyvall-Collen P."/>
            <person name="Peters A.F."/>
            <person name="Pommier C."/>
            <person name="Potin P."/>
            <person name="Poulain J."/>
            <person name="Quesneville H."/>
            <person name="Read B."/>
            <person name="Rensing S.A."/>
            <person name="Ritter A."/>
            <person name="Rousvoal S."/>
            <person name="Samanta M."/>
            <person name="Samson G."/>
            <person name="Schroeder D.C."/>
            <person name="Segurens B."/>
            <person name="Strittmatter M."/>
            <person name="Tonon T."/>
            <person name="Tregear J.W."/>
            <person name="Valentin K."/>
            <person name="von Dassow P."/>
            <person name="Yamagishi T."/>
            <person name="Van de Peer Y."/>
            <person name="Wincker P."/>
        </authorList>
    </citation>
    <scope>NUCLEOTIDE SEQUENCE [LARGE SCALE GENOMIC DNA]</scope>
    <source>
        <strain evidence="5">Ec32 / CCAP1310/4</strain>
    </source>
</reference>
<dbReference type="SMART" id="SM00800">
    <property type="entry name" value="uDENN"/>
    <property type="match status" value="1"/>
</dbReference>
<feature type="region of interest" description="Disordered" evidence="2">
    <location>
        <begin position="1154"/>
        <end position="1216"/>
    </location>
</feature>
<protein>
    <recommendedName>
        <fullName evidence="3">UDENN domain-containing protein</fullName>
    </recommendedName>
</protein>
<keyword evidence="1" id="KW-0677">Repeat</keyword>
<gene>
    <name evidence="4" type="ORF">Esi_0051_0024</name>
</gene>
<dbReference type="InterPro" id="IPR005113">
    <property type="entry name" value="uDENN_dom"/>
</dbReference>
<feature type="region of interest" description="Disordered" evidence="2">
    <location>
        <begin position="1243"/>
        <end position="1263"/>
    </location>
</feature>
<dbReference type="STRING" id="2880.D7G3F8"/>
<feature type="region of interest" description="Disordered" evidence="2">
    <location>
        <begin position="913"/>
        <end position="938"/>
    </location>
</feature>
<keyword evidence="5" id="KW-1185">Reference proteome</keyword>
<feature type="compositionally biased region" description="Gly residues" evidence="2">
    <location>
        <begin position="370"/>
        <end position="382"/>
    </location>
</feature>
<dbReference type="SUPFAM" id="SSF82185">
    <property type="entry name" value="Histone H3 K4-specific methyltransferase SET7/9 N-terminal domain"/>
    <property type="match status" value="1"/>
</dbReference>
<dbReference type="PANTHER" id="PTHR12296:SF21">
    <property type="entry name" value="DENN DOMAIN-CONTAINING PROTEIN 3"/>
    <property type="match status" value="1"/>
</dbReference>
<dbReference type="InterPro" id="IPR003409">
    <property type="entry name" value="MORN"/>
</dbReference>
<dbReference type="Proteomes" id="UP000002630">
    <property type="component" value="Linkage Group LG24"/>
</dbReference>
<dbReference type="Gene3D" id="3.40.50.11500">
    <property type="match status" value="1"/>
</dbReference>
<evidence type="ECO:0000256" key="1">
    <source>
        <dbReference type="ARBA" id="ARBA00022737"/>
    </source>
</evidence>
<dbReference type="OrthoDB" id="6019893at2759"/>
<evidence type="ECO:0000259" key="3">
    <source>
        <dbReference type="PROSITE" id="PS50211"/>
    </source>
</evidence>
<organism evidence="4 5">
    <name type="scientific">Ectocarpus siliculosus</name>
    <name type="common">Brown alga</name>
    <name type="synonym">Conferva siliculosa</name>
    <dbReference type="NCBI Taxonomy" id="2880"/>
    <lineage>
        <taxon>Eukaryota</taxon>
        <taxon>Sar</taxon>
        <taxon>Stramenopiles</taxon>
        <taxon>Ochrophyta</taxon>
        <taxon>PX clade</taxon>
        <taxon>Phaeophyceae</taxon>
        <taxon>Ectocarpales</taxon>
        <taxon>Ectocarpaceae</taxon>
        <taxon>Ectocarpus</taxon>
    </lineage>
</organism>
<dbReference type="Pfam" id="PF02141">
    <property type="entry name" value="DENN"/>
    <property type="match status" value="1"/>
</dbReference>
<feature type="compositionally biased region" description="Polar residues" evidence="2">
    <location>
        <begin position="754"/>
        <end position="764"/>
    </location>
</feature>
<dbReference type="EMBL" id="FN649749">
    <property type="protein sequence ID" value="CBJ26956.1"/>
    <property type="molecule type" value="Genomic_DNA"/>
</dbReference>
<dbReference type="PROSITE" id="PS50211">
    <property type="entry name" value="DENN"/>
    <property type="match status" value="1"/>
</dbReference>
<feature type="region of interest" description="Disordered" evidence="2">
    <location>
        <begin position="325"/>
        <end position="356"/>
    </location>
</feature>
<evidence type="ECO:0000313" key="4">
    <source>
        <dbReference type="EMBL" id="CBJ26956.1"/>
    </source>
</evidence>
<dbReference type="InParanoid" id="D7G3F8"/>
<dbReference type="PANTHER" id="PTHR12296">
    <property type="entry name" value="DENN DOMAIN-CONTAINING PROTEIN 4"/>
    <property type="match status" value="1"/>
</dbReference>
<dbReference type="GO" id="GO:0032483">
    <property type="term" value="P:regulation of Rab protein signal transduction"/>
    <property type="evidence" value="ECO:0007669"/>
    <property type="project" value="TreeGrafter"/>
</dbReference>
<name>D7G3F8_ECTSI</name>
<feature type="region of interest" description="Disordered" evidence="2">
    <location>
        <begin position="488"/>
        <end position="512"/>
    </location>
</feature>
<sequence>MGHNADLNHGSVTSWGLRRAVHLAVRRQHVSQRDDYIAEIQVVFGGAAYELPEGQGWELVEKSASGKGANLNKDLNRGKSGDVVQLGYQVGGALSTVRLPFRSMILDRYPEQDSPLFPFPGDQLPMFVYPKGMLLERRSGRDTPKSSFFSFVFTNVHGCRTFTACLTFYEPMLPSAARRLTKKLFSCRESESPDPGDDGPEQATQGRMRMGPHGSKSYGGGLSSLSQSSGKVRQRSSTGSWSGGDLGAAAAAAASGWPPQAFVRGAGGGVGAAAHMPPLVSSTSTSWTKLSAATLASQRFGSRADSQHQSPTSWRQPSAAEVFGAGGARETGGYDDDAAAAAAAATPKRHTQREENEMSPTVTLSAAFHGGSGRVGGAGGTSGRPVDGRRWEEGDVPFRDTLRDVGPEGVALGAARELTKGEAKAKEQSLEGAARGATPGAAIGTHVVAGPTEGGITASASSRPKAVEPPSAAATLGHRVSVSAAAAVGRGNNDGGGGRGSSNPTAGSDDLSDEEYDLMCQREDRPCIFAPKTICVISRFPIYGVLRRFLRHLYAISLSRSDVPLERYISMFVSCIPMPPPGGCPFHVYLEHLENQDPRRSRLKPLSLQMPPAAWLPLMDIDFAAPFRCLSVQSVLTVFALMLQEAKILFLSSRAELLTQVMEALRSLLFPMEWQSVYVPQLPYALAGYLECPGGFMIGMRLTKGELERGTGGTATVVRDLGLEGVANAVNLDAGEVLLHSGHLADSVAAPEGNAQQASTGSQRDSARGHQSPSASGGGSSRRSRNSSQSSSGSSTLRQALDGMCGCGGKSLNGADSSRYGSGRNADGLQGGSFIAKDEETATPWLPALLREDLAARLERELFSEAAGVRVGVEEELDQYESAFEFAPAPDRTDSFVPHFSSERIQMVDARGDRLGTAGDPAPKRHHGGSATTSSADDSFDTASVVRDCFLCCMSELLGGICGSLRQSEARRSRRSLRTKPLDELFNMSRFLEGMDASHGARPFLQRLTSTQVRRRVHPAGRRGAAEAPRPVWAEFVQSIRVCAAGGVQVNAARDAGVRTEAAECPLGGDNSCTPQGKGGGNSGAGGSWDGFCEVCTGPPVIIPGPTAQGIPNEGEHPSFGYDDGWPTPLNRGLLHTPPEALPPVVPKLQLHASCHASRPQGPEQGVTAGRRSMAGVPRDASSGETAPSQQGLGQSSRFAESNQLPQAPGYKGEARLWRPHGKGRMVYSDSTVYEGEFRHGRRHGEGSMTGGGSHYAGQWKGGRRDGVGTMTYPNGSRYEGNWANDERNGRGTYFYASGAVYAGNWKEGKMHGKGRYTSASGSCYDGMYRRGVRSGRAKMEYSGGQTYVGEWAAGVRSGFGTYTLADGTVFEGTFKQDKRHGAGTLRRADGVTSQLWENGKLVAEMPSPPPLPP</sequence>
<dbReference type="SMART" id="SM00799">
    <property type="entry name" value="DENN"/>
    <property type="match status" value="1"/>
</dbReference>
<feature type="region of interest" description="Disordered" evidence="2">
    <location>
        <begin position="300"/>
        <end position="319"/>
    </location>
</feature>
<evidence type="ECO:0000256" key="2">
    <source>
        <dbReference type="SAM" id="MobiDB-lite"/>
    </source>
</evidence>
<dbReference type="InterPro" id="IPR051696">
    <property type="entry name" value="DENN_Domain_GEFs"/>
</dbReference>
<feature type="region of interest" description="Disordered" evidence="2">
    <location>
        <begin position="187"/>
        <end position="243"/>
    </location>
</feature>
<dbReference type="InterPro" id="IPR001194">
    <property type="entry name" value="cDENN_dom"/>
</dbReference>
<dbReference type="SMART" id="SM00698">
    <property type="entry name" value="MORN"/>
    <property type="match status" value="7"/>
</dbReference>
<feature type="domain" description="UDENN" evidence="3">
    <location>
        <begin position="87"/>
        <end position="1032"/>
    </location>
</feature>
<dbReference type="InterPro" id="IPR037516">
    <property type="entry name" value="Tripartite_DENN"/>
</dbReference>
<dbReference type="Pfam" id="PF02493">
    <property type="entry name" value="MORN"/>
    <property type="match status" value="8"/>
</dbReference>
<dbReference type="EMBL" id="FN648719">
    <property type="protein sequence ID" value="CBJ26956.1"/>
    <property type="molecule type" value="Genomic_DNA"/>
</dbReference>
<feature type="compositionally biased region" description="Polar residues" evidence="2">
    <location>
        <begin position="1183"/>
        <end position="1206"/>
    </location>
</feature>
<feature type="compositionally biased region" description="Low complexity" evidence="2">
    <location>
        <begin position="786"/>
        <end position="795"/>
    </location>
</feature>
<feature type="compositionally biased region" description="Polar residues" evidence="2">
    <location>
        <begin position="307"/>
        <end position="316"/>
    </location>
</feature>
<dbReference type="GO" id="GO:0031410">
    <property type="term" value="C:cytoplasmic vesicle"/>
    <property type="evidence" value="ECO:0007669"/>
    <property type="project" value="TreeGrafter"/>
</dbReference>
<dbReference type="InterPro" id="IPR043153">
    <property type="entry name" value="DENN_C"/>
</dbReference>